<comment type="caution">
    <text evidence="2">The sequence shown here is derived from an EMBL/GenBank/DDBJ whole genome shotgun (WGS) entry which is preliminary data.</text>
</comment>
<organism evidence="2 3">
    <name type="scientific">Endozoicomonas elysicola</name>
    <dbReference type="NCBI Taxonomy" id="305900"/>
    <lineage>
        <taxon>Bacteria</taxon>
        <taxon>Pseudomonadati</taxon>
        <taxon>Pseudomonadota</taxon>
        <taxon>Gammaproteobacteria</taxon>
        <taxon>Oceanospirillales</taxon>
        <taxon>Endozoicomonadaceae</taxon>
        <taxon>Endozoicomonas</taxon>
    </lineage>
</organism>
<name>A0A081KAQ2_9GAMM</name>
<gene>
    <name evidence="2" type="ORF">GV64_11175</name>
</gene>
<accession>A0A081KAQ2</accession>
<evidence type="ECO:0000256" key="1">
    <source>
        <dbReference type="SAM" id="MobiDB-lite"/>
    </source>
</evidence>
<dbReference type="Proteomes" id="UP000027997">
    <property type="component" value="Unassembled WGS sequence"/>
</dbReference>
<keyword evidence="3" id="KW-1185">Reference proteome</keyword>
<protein>
    <submittedName>
        <fullName evidence="2">Uncharacterized protein</fullName>
    </submittedName>
</protein>
<feature type="region of interest" description="Disordered" evidence="1">
    <location>
        <begin position="1"/>
        <end position="27"/>
    </location>
</feature>
<dbReference type="EMBL" id="JOJP01000001">
    <property type="protein sequence ID" value="KEI71228.1"/>
    <property type="molecule type" value="Genomic_DNA"/>
</dbReference>
<proteinExistence type="predicted"/>
<sequence length="238" mass="26416">MNFTFDGTGAKTRPAPPGTPTNPIGRSAWPNQMIAANLITGTNNNGMYQSGHQIAHRFNGSDVGDNVAAWPDNQETAYSVEENKIDMGLAANRVNEHGKLSVTTGYYASKLVLYEMVDECLDAMRAHLQTQANWDNLNAGSANAHPPSQPTDAELLEGLTNLFNTQQYQVTDDNVANTVKMKYEAKNGSKVNAARSFEYSDYSIDLPTWTTNQLHWRNYLLQNKPRISVGGENFRLER</sequence>
<evidence type="ECO:0000313" key="2">
    <source>
        <dbReference type="EMBL" id="KEI71228.1"/>
    </source>
</evidence>
<dbReference type="AlphaFoldDB" id="A0A081KAQ2"/>
<reference evidence="2 3" key="1">
    <citation type="submission" date="2014-06" db="EMBL/GenBank/DDBJ databases">
        <title>Whole Genome Sequences of Three Symbiotic Endozoicomonas Bacteria.</title>
        <authorList>
            <person name="Neave M.J."/>
            <person name="Apprill A."/>
            <person name="Voolstra C.R."/>
        </authorList>
    </citation>
    <scope>NUCLEOTIDE SEQUENCE [LARGE SCALE GENOMIC DNA]</scope>
    <source>
        <strain evidence="2 3">DSM 22380</strain>
    </source>
</reference>
<evidence type="ECO:0000313" key="3">
    <source>
        <dbReference type="Proteomes" id="UP000027997"/>
    </source>
</evidence>